<evidence type="ECO:0000256" key="4">
    <source>
        <dbReference type="ARBA" id="ARBA00022801"/>
    </source>
</evidence>
<feature type="chain" id="PRO_5041995059" description="chitinase" evidence="11">
    <location>
        <begin position="18"/>
        <end position="485"/>
    </location>
</feature>
<reference evidence="13" key="1">
    <citation type="submission" date="2023-01" db="EMBL/GenBank/DDBJ databases">
        <title>The chitinases involved in constricting ring structure development in the nematode-trapping fungus Drechslerella dactyloides.</title>
        <authorList>
            <person name="Wang R."/>
            <person name="Zhang L."/>
            <person name="Tang P."/>
            <person name="Li S."/>
            <person name="Liang L."/>
        </authorList>
    </citation>
    <scope>NUCLEOTIDE SEQUENCE</scope>
    <source>
        <strain evidence="13">YMF1.00031</strain>
    </source>
</reference>
<keyword evidence="4 9" id="KW-0378">Hydrolase</keyword>
<evidence type="ECO:0000256" key="2">
    <source>
        <dbReference type="ARBA" id="ARBA00008682"/>
    </source>
</evidence>
<keyword evidence="14" id="KW-1185">Reference proteome</keyword>
<dbReference type="Gene3D" id="3.20.20.80">
    <property type="entry name" value="Glycosidases"/>
    <property type="match status" value="1"/>
</dbReference>
<name>A0AAD6NMZ1_DREDA</name>
<evidence type="ECO:0000256" key="6">
    <source>
        <dbReference type="ARBA" id="ARBA00023277"/>
    </source>
</evidence>
<dbReference type="PANTHER" id="PTHR11177:SF317">
    <property type="entry name" value="CHITINASE 12-RELATED"/>
    <property type="match status" value="1"/>
</dbReference>
<evidence type="ECO:0000256" key="5">
    <source>
        <dbReference type="ARBA" id="ARBA00023024"/>
    </source>
</evidence>
<dbReference type="EC" id="3.2.1.14" evidence="3"/>
<dbReference type="SUPFAM" id="SSF54556">
    <property type="entry name" value="Chitinase insertion domain"/>
    <property type="match status" value="1"/>
</dbReference>
<evidence type="ECO:0000256" key="1">
    <source>
        <dbReference type="ARBA" id="ARBA00000822"/>
    </source>
</evidence>
<dbReference type="GO" id="GO:0005576">
    <property type="term" value="C:extracellular region"/>
    <property type="evidence" value="ECO:0007669"/>
    <property type="project" value="TreeGrafter"/>
</dbReference>
<dbReference type="PROSITE" id="PS01095">
    <property type="entry name" value="GH18_1"/>
    <property type="match status" value="1"/>
</dbReference>
<dbReference type="AlphaFoldDB" id="A0AAD6NMZ1"/>
<dbReference type="Proteomes" id="UP001221413">
    <property type="component" value="Unassembled WGS sequence"/>
</dbReference>
<evidence type="ECO:0000313" key="13">
    <source>
        <dbReference type="EMBL" id="KAJ6264654.1"/>
    </source>
</evidence>
<organism evidence="13 14">
    <name type="scientific">Drechslerella dactyloides</name>
    <name type="common">Nematode-trapping fungus</name>
    <name type="synonym">Arthrobotrys dactyloides</name>
    <dbReference type="NCBI Taxonomy" id="74499"/>
    <lineage>
        <taxon>Eukaryota</taxon>
        <taxon>Fungi</taxon>
        <taxon>Dikarya</taxon>
        <taxon>Ascomycota</taxon>
        <taxon>Pezizomycotina</taxon>
        <taxon>Orbiliomycetes</taxon>
        <taxon>Orbiliales</taxon>
        <taxon>Orbiliaceae</taxon>
        <taxon>Drechslerella</taxon>
    </lineage>
</organism>
<dbReference type="SUPFAM" id="SSF51445">
    <property type="entry name" value="(Trans)glycosidases"/>
    <property type="match status" value="1"/>
</dbReference>
<proteinExistence type="inferred from homology"/>
<evidence type="ECO:0000259" key="12">
    <source>
        <dbReference type="PROSITE" id="PS51910"/>
    </source>
</evidence>
<dbReference type="PANTHER" id="PTHR11177">
    <property type="entry name" value="CHITINASE"/>
    <property type="match status" value="1"/>
</dbReference>
<dbReference type="GO" id="GO:0006032">
    <property type="term" value="P:chitin catabolic process"/>
    <property type="evidence" value="ECO:0007669"/>
    <property type="project" value="UniProtKB-KW"/>
</dbReference>
<evidence type="ECO:0000256" key="9">
    <source>
        <dbReference type="RuleBase" id="RU000489"/>
    </source>
</evidence>
<evidence type="ECO:0000256" key="7">
    <source>
        <dbReference type="ARBA" id="ARBA00023295"/>
    </source>
</evidence>
<dbReference type="SMART" id="SM00636">
    <property type="entry name" value="Glyco_18"/>
    <property type="match status" value="1"/>
</dbReference>
<dbReference type="InterPro" id="IPR017853">
    <property type="entry name" value="GH"/>
</dbReference>
<dbReference type="CDD" id="cd06548">
    <property type="entry name" value="GH18_chitinase"/>
    <property type="match status" value="1"/>
</dbReference>
<feature type="domain" description="GH18" evidence="12">
    <location>
        <begin position="80"/>
        <end position="447"/>
    </location>
</feature>
<evidence type="ECO:0000256" key="8">
    <source>
        <dbReference type="ARBA" id="ARBA00023326"/>
    </source>
</evidence>
<dbReference type="InterPro" id="IPR011583">
    <property type="entry name" value="Chitinase_II/V-like_cat"/>
</dbReference>
<comment type="caution">
    <text evidence="13">The sequence shown here is derived from an EMBL/GenBank/DDBJ whole genome shotgun (WGS) entry which is preliminary data.</text>
</comment>
<dbReference type="InterPro" id="IPR001579">
    <property type="entry name" value="Glyco_hydro_18_chit_AS"/>
</dbReference>
<dbReference type="Gene3D" id="3.10.50.10">
    <property type="match status" value="1"/>
</dbReference>
<feature type="region of interest" description="Disordered" evidence="10">
    <location>
        <begin position="41"/>
        <end position="73"/>
    </location>
</feature>
<feature type="signal peptide" evidence="11">
    <location>
        <begin position="1"/>
        <end position="17"/>
    </location>
</feature>
<keyword evidence="6" id="KW-0119">Carbohydrate metabolism</keyword>
<dbReference type="InterPro" id="IPR050314">
    <property type="entry name" value="Glycosyl_Hydrlase_18"/>
</dbReference>
<keyword evidence="8" id="KW-0624">Polysaccharide degradation</keyword>
<gene>
    <name evidence="13" type="ORF">Dda_0803</name>
</gene>
<comment type="catalytic activity">
    <reaction evidence="1">
        <text>Random endo-hydrolysis of N-acetyl-beta-D-glucosaminide (1-&gt;4)-beta-linkages in chitin and chitodextrins.</text>
        <dbReference type="EC" id="3.2.1.14"/>
    </reaction>
</comment>
<protein>
    <recommendedName>
        <fullName evidence="3">chitinase</fullName>
        <ecNumber evidence="3">3.2.1.14</ecNumber>
    </recommendedName>
</protein>
<evidence type="ECO:0000256" key="10">
    <source>
        <dbReference type="SAM" id="MobiDB-lite"/>
    </source>
</evidence>
<keyword evidence="11" id="KW-0732">Signal</keyword>
<evidence type="ECO:0000256" key="3">
    <source>
        <dbReference type="ARBA" id="ARBA00012729"/>
    </source>
</evidence>
<dbReference type="GO" id="GO:0000272">
    <property type="term" value="P:polysaccharide catabolic process"/>
    <property type="evidence" value="ECO:0007669"/>
    <property type="project" value="UniProtKB-KW"/>
</dbReference>
<dbReference type="GO" id="GO:0008061">
    <property type="term" value="F:chitin binding"/>
    <property type="evidence" value="ECO:0007669"/>
    <property type="project" value="InterPro"/>
</dbReference>
<accession>A0AAD6NMZ1</accession>
<dbReference type="InterPro" id="IPR029070">
    <property type="entry name" value="Chitinase_insertion_sf"/>
</dbReference>
<keyword evidence="5" id="KW-0146">Chitin degradation</keyword>
<sequence length="485" mass="53990">MYSIFSILLAVLPFVSGAAIPVNEQLYRNVVVTVTERQYGPSGTNGTATAGGPVATPSDRAPPMYKPPSNTTKGDGFTGYRSIGYLVDWGIYGRKFFPPMLRADQFTHIMLSFLNFNVTTGEVFMTDPAADVQVKFGTAGLEWPTPDPKVANGIVEQMFLMKHQYRNLKTMLSIGGWTYSSEGKYNKYLKTPESRAGFAKTAAKFVNDFGMDGIDVDWEYPDTPEDGLNLADLLRRCREELNKLDPKFELSIAAPCGPKNIVNLPIMEIDKHLDFWNLMAYDFAGSGFSEFAGHMSNFYPSTDDPKSTPFSYVAALDTYLAAGVNPRKINTGMPIYGRSFGGTDGLGKSFSVDQTPKGWEPGAHDYKSLPLHAGDVVFEDEKLLASGSYNPETRVLVSYDTPKMARLKAQFIMDRGLGGAFWWETSADRDTAESNLVQNVIKTFGGQKSFQQKENRLDYPESKYDNIKSWSGESVKWNRTEFEQI</sequence>
<dbReference type="PROSITE" id="PS51910">
    <property type="entry name" value="GH18_2"/>
    <property type="match status" value="1"/>
</dbReference>
<keyword evidence="7 9" id="KW-0326">Glycosidase</keyword>
<dbReference type="Pfam" id="PF00704">
    <property type="entry name" value="Glyco_hydro_18"/>
    <property type="match status" value="1"/>
</dbReference>
<comment type="similarity">
    <text evidence="2">Belongs to the glycosyl hydrolase 18 family. Chitinase class V subfamily.</text>
</comment>
<evidence type="ECO:0000256" key="11">
    <source>
        <dbReference type="SAM" id="SignalP"/>
    </source>
</evidence>
<evidence type="ECO:0000313" key="14">
    <source>
        <dbReference type="Proteomes" id="UP001221413"/>
    </source>
</evidence>
<dbReference type="EMBL" id="JAQGDS010000001">
    <property type="protein sequence ID" value="KAJ6264654.1"/>
    <property type="molecule type" value="Genomic_DNA"/>
</dbReference>
<dbReference type="GO" id="GO:0008843">
    <property type="term" value="F:endochitinase activity"/>
    <property type="evidence" value="ECO:0007669"/>
    <property type="project" value="UniProtKB-EC"/>
</dbReference>
<dbReference type="InterPro" id="IPR001223">
    <property type="entry name" value="Glyco_hydro18_cat"/>
</dbReference>